<accession>A0A9X2YDF0</accession>
<reference evidence="1" key="1">
    <citation type="submission" date="2020-07" db="EMBL/GenBank/DDBJ databases">
        <authorList>
            <person name="Pettersson B.M.F."/>
            <person name="Behra P.R.K."/>
            <person name="Ramesh M."/>
            <person name="Das S."/>
            <person name="Dasgupta S."/>
            <person name="Kirsebom L.A."/>
        </authorList>
    </citation>
    <scope>NUCLEOTIDE SEQUENCE</scope>
    <source>
        <strain evidence="1">DSM 45406</strain>
    </source>
</reference>
<dbReference type="EMBL" id="JACKRN010000569">
    <property type="protein sequence ID" value="MCV7071718.1"/>
    <property type="molecule type" value="Genomic_DNA"/>
</dbReference>
<evidence type="ECO:0000313" key="3">
    <source>
        <dbReference type="Proteomes" id="UP001055159"/>
    </source>
</evidence>
<keyword evidence="3" id="KW-1185">Reference proteome</keyword>
<dbReference type="Proteomes" id="UP001140272">
    <property type="component" value="Unassembled WGS sequence"/>
</dbReference>
<dbReference type="RefSeq" id="WP_043414054.1">
    <property type="nucleotide sequence ID" value="NZ_CP092427.2"/>
</dbReference>
<name>A0A9X2YDF0_9MYCO</name>
<gene>
    <name evidence="1" type="ORF">H7H73_16260</name>
    <name evidence="2" type="ORF">MJO55_27420</name>
</gene>
<dbReference type="EMBL" id="CP092427">
    <property type="protein sequence ID" value="ULP36846.1"/>
    <property type="molecule type" value="Genomic_DNA"/>
</dbReference>
<dbReference type="InterPro" id="IPR027417">
    <property type="entry name" value="P-loop_NTPase"/>
</dbReference>
<reference evidence="2" key="3">
    <citation type="submission" date="2022-08" db="EMBL/GenBank/DDBJ databases">
        <title>Whole genome sequencing of non-tuberculosis mycobacteria type-strains.</title>
        <authorList>
            <person name="Igarashi Y."/>
            <person name="Osugi A."/>
            <person name="Mitarai S."/>
        </authorList>
    </citation>
    <scope>NUCLEOTIDE SEQUENCE</scope>
    <source>
        <strain evidence="2">JCM 16372</strain>
    </source>
</reference>
<evidence type="ECO:0000313" key="2">
    <source>
        <dbReference type="EMBL" id="ULP36846.1"/>
    </source>
</evidence>
<evidence type="ECO:0008006" key="5">
    <source>
        <dbReference type="Google" id="ProtNLM"/>
    </source>
</evidence>
<dbReference type="Proteomes" id="UP001055159">
    <property type="component" value="Chromosome"/>
</dbReference>
<evidence type="ECO:0000313" key="4">
    <source>
        <dbReference type="Proteomes" id="UP001140272"/>
    </source>
</evidence>
<dbReference type="NCBIfam" id="NF005115">
    <property type="entry name" value="PRK06547.1"/>
    <property type="match status" value="1"/>
</dbReference>
<proteinExistence type="predicted"/>
<dbReference type="SUPFAM" id="SSF52540">
    <property type="entry name" value="P-loop containing nucleoside triphosphate hydrolases"/>
    <property type="match status" value="1"/>
</dbReference>
<protein>
    <recommendedName>
        <fullName evidence="5">Uridine kinase</fullName>
    </recommendedName>
</protein>
<dbReference type="Gene3D" id="3.40.50.300">
    <property type="entry name" value="P-loop containing nucleotide triphosphate hydrolases"/>
    <property type="match status" value="1"/>
</dbReference>
<dbReference type="AlphaFoldDB" id="A0A9X2YDF0"/>
<evidence type="ECO:0000313" key="1">
    <source>
        <dbReference type="EMBL" id="MCV7071718.1"/>
    </source>
</evidence>
<reference evidence="1" key="2">
    <citation type="journal article" date="2022" name="BMC Genomics">
        <title>Comparative genome analysis of mycobacteria focusing on tRNA and non-coding RNA.</title>
        <authorList>
            <person name="Behra P.R.K."/>
            <person name="Pettersson B.M.F."/>
            <person name="Ramesh M."/>
            <person name="Das S."/>
            <person name="Dasgupta S."/>
            <person name="Kirsebom L.A."/>
        </authorList>
    </citation>
    <scope>NUCLEOTIDE SEQUENCE</scope>
    <source>
        <strain evidence="1">DSM 45406</strain>
    </source>
</reference>
<sequence length="184" mass="20756">MEVDDIARRLTDGGARTILIDGRSGSGKSTLADEVHQLWASSTVVRLDDIYPGWDGLAWAVAHVHTALLQPRSTGRPGRWRRWDWTTNAPAGWHVVAPTQRLIVEGVGALTPANRASADLGIWVDTPDDERKRRALERDGETYRPHWERWAAQEVDYLATYQPRAQADWIVTETPDGREWTPGR</sequence>
<organism evidence="1 4">
    <name type="scientific">Mycolicibacterium rufum</name>
    <dbReference type="NCBI Taxonomy" id="318424"/>
    <lineage>
        <taxon>Bacteria</taxon>
        <taxon>Bacillati</taxon>
        <taxon>Actinomycetota</taxon>
        <taxon>Actinomycetes</taxon>
        <taxon>Mycobacteriales</taxon>
        <taxon>Mycobacteriaceae</taxon>
        <taxon>Mycolicibacterium</taxon>
    </lineage>
</organism>